<evidence type="ECO:0000313" key="1">
    <source>
        <dbReference type="EMBL" id="KKM15065.1"/>
    </source>
</evidence>
<dbReference type="EMBL" id="LAZR01014998">
    <property type="protein sequence ID" value="KKM15065.1"/>
    <property type="molecule type" value="Genomic_DNA"/>
</dbReference>
<name>A0A0F9KID5_9ZZZZ</name>
<sequence>MNKKLYIENNIPIRVCPNCGSDKIEKFDELSDGMGIDGMTEGQYAEYLAGTWGTFYCQQCGKRIDFD</sequence>
<proteinExistence type="predicted"/>
<comment type="caution">
    <text evidence="1">The sequence shown here is derived from an EMBL/GenBank/DDBJ whole genome shotgun (WGS) entry which is preliminary data.</text>
</comment>
<reference evidence="1" key="1">
    <citation type="journal article" date="2015" name="Nature">
        <title>Complex archaea that bridge the gap between prokaryotes and eukaryotes.</title>
        <authorList>
            <person name="Spang A."/>
            <person name="Saw J.H."/>
            <person name="Jorgensen S.L."/>
            <person name="Zaremba-Niedzwiedzka K."/>
            <person name="Martijn J."/>
            <person name="Lind A.E."/>
            <person name="van Eijk R."/>
            <person name="Schleper C."/>
            <person name="Guy L."/>
            <person name="Ettema T.J."/>
        </authorList>
    </citation>
    <scope>NUCLEOTIDE SEQUENCE</scope>
</reference>
<protein>
    <submittedName>
        <fullName evidence="1">Uncharacterized protein</fullName>
    </submittedName>
</protein>
<accession>A0A0F9KID5</accession>
<dbReference type="AlphaFoldDB" id="A0A0F9KID5"/>
<gene>
    <name evidence="1" type="ORF">LCGC14_1699780</name>
</gene>
<organism evidence="1">
    <name type="scientific">marine sediment metagenome</name>
    <dbReference type="NCBI Taxonomy" id="412755"/>
    <lineage>
        <taxon>unclassified sequences</taxon>
        <taxon>metagenomes</taxon>
        <taxon>ecological metagenomes</taxon>
    </lineage>
</organism>